<evidence type="ECO:0000313" key="2">
    <source>
        <dbReference type="Proteomes" id="UP000266669"/>
    </source>
</evidence>
<name>A0A8B3CRX2_9LEPT</name>
<dbReference type="Proteomes" id="UP000266669">
    <property type="component" value="Unassembled WGS sequence"/>
</dbReference>
<sequence length="75" mass="8533">MSRDSSFVEITTKSEKPEFLQRKSYDPRKKIFRSFLEQVLSVATVALAGSVCCSSTRRTSLKSVLGKFIRKNQKT</sequence>
<dbReference type="EMBL" id="QHCS01000003">
    <property type="protein sequence ID" value="RHX85338.1"/>
    <property type="molecule type" value="Genomic_DNA"/>
</dbReference>
<evidence type="ECO:0000313" key="1">
    <source>
        <dbReference type="EMBL" id="RHX85338.1"/>
    </source>
</evidence>
<accession>A0A8B3CRX2</accession>
<dbReference type="AlphaFoldDB" id="A0A8B3CRX2"/>
<organism evidence="1 2">
    <name type="scientific">Leptospira stimsonii</name>
    <dbReference type="NCBI Taxonomy" id="2202203"/>
    <lineage>
        <taxon>Bacteria</taxon>
        <taxon>Pseudomonadati</taxon>
        <taxon>Spirochaetota</taxon>
        <taxon>Spirochaetia</taxon>
        <taxon>Leptospirales</taxon>
        <taxon>Leptospiraceae</taxon>
        <taxon>Leptospira</taxon>
    </lineage>
</organism>
<comment type="caution">
    <text evidence="1">The sequence shown here is derived from an EMBL/GenBank/DDBJ whole genome shotgun (WGS) entry which is preliminary data.</text>
</comment>
<reference evidence="2" key="1">
    <citation type="submission" date="2018-05" db="EMBL/GenBank/DDBJ databases">
        <title>Leptospira yasudae sp. nov. and Leptospira stimsonii sp. nov., two pathogenic species of the genus Leptospira isolated from environmental sources.</title>
        <authorList>
            <person name="Casanovas-Massana A."/>
            <person name="Hamond C."/>
            <person name="Santos L.A."/>
            <person name="Hacker K.P."/>
            <person name="Balassiano I."/>
            <person name="Medeiros M.A."/>
            <person name="Reis M.G."/>
            <person name="Ko A.I."/>
            <person name="Wunder E.A."/>
        </authorList>
    </citation>
    <scope>NUCLEOTIDE SEQUENCE [LARGE SCALE GENOMIC DNA]</scope>
    <source>
        <strain evidence="2">AMB6-RJ</strain>
    </source>
</reference>
<protein>
    <submittedName>
        <fullName evidence="1">Uncharacterized protein</fullName>
    </submittedName>
</protein>
<gene>
    <name evidence="1" type="ORF">DLM78_14615</name>
</gene>
<proteinExistence type="predicted"/>